<feature type="non-terminal residue" evidence="1">
    <location>
        <position position="101"/>
    </location>
</feature>
<reference evidence="1" key="1">
    <citation type="journal article" date="2015" name="Nature">
        <title>Complex archaea that bridge the gap between prokaryotes and eukaryotes.</title>
        <authorList>
            <person name="Spang A."/>
            <person name="Saw J.H."/>
            <person name="Jorgensen S.L."/>
            <person name="Zaremba-Niedzwiedzka K."/>
            <person name="Martijn J."/>
            <person name="Lind A.E."/>
            <person name="van Eijk R."/>
            <person name="Schleper C."/>
            <person name="Guy L."/>
            <person name="Ettema T.J."/>
        </authorList>
    </citation>
    <scope>NUCLEOTIDE SEQUENCE</scope>
</reference>
<sequence length="101" mass="10865">MDNITATEQASRNSIMFINERKATNDIKRSVKCIEDALEIAHNQGIDLQVNIFNTAGALTISPTTDTILTTGFISQASSTFTGATTTFSGRMLIGTTSPYT</sequence>
<proteinExistence type="predicted"/>
<dbReference type="EMBL" id="LAZR01046603">
    <property type="protein sequence ID" value="KKK96147.1"/>
    <property type="molecule type" value="Genomic_DNA"/>
</dbReference>
<evidence type="ECO:0000313" key="1">
    <source>
        <dbReference type="EMBL" id="KKK96147.1"/>
    </source>
</evidence>
<accession>A0A0F8ZQJ8</accession>
<comment type="caution">
    <text evidence="1">The sequence shown here is derived from an EMBL/GenBank/DDBJ whole genome shotgun (WGS) entry which is preliminary data.</text>
</comment>
<protein>
    <submittedName>
        <fullName evidence="1">Uncharacterized protein</fullName>
    </submittedName>
</protein>
<gene>
    <name evidence="1" type="ORF">LCGC14_2665650</name>
</gene>
<organism evidence="1">
    <name type="scientific">marine sediment metagenome</name>
    <dbReference type="NCBI Taxonomy" id="412755"/>
    <lineage>
        <taxon>unclassified sequences</taxon>
        <taxon>metagenomes</taxon>
        <taxon>ecological metagenomes</taxon>
    </lineage>
</organism>
<dbReference type="AlphaFoldDB" id="A0A0F8ZQJ8"/>
<name>A0A0F8ZQJ8_9ZZZZ</name>